<dbReference type="Proteomes" id="UP000017081">
    <property type="component" value="Unassembled WGS sequence"/>
</dbReference>
<sequence>MIVLNSTNVGILNLLYHGRFSQNDLALYLDVDSKTLVKNISQLNSSLNDLGLNLIEVRDGKHQLNLEKDQWSYILNAKEFMSSEDIIDYLYIKFIFKGFINLESEKNEFQISRSSINRYFLVVKNMLAENNSSYKYENAKGLRLIHLSLQDKNLFCKKLIKLFVKCDFIISPSTIYYNLFKDSQVNELSEKLYKIFTFSEVSATKFIVAFSLALKICVDTFNGFEFADDYDKLEQYAEIKKLVEKELESYSKDYKQQIFSFLLNLKNKENFFEQGIIERAKLLMKELKKQLNIENIEKGFKELLLKKLYMSLFKYENNILKVYSSKLNNDDKRLLKILDETLLKTGLKIYFYDKVVILGILKKIIIEKNRKDIGNILLLFNEIILPHDLYLKENLQKQIPHINIDIMPSFHLKFNYLNCVNHYDLILSDEITQDLNVEKISSFNYLKVLEKIDKKAIEKGLNNLV</sequence>
<dbReference type="EMBL" id="AXZF01000039">
    <property type="protein sequence ID" value="ERT68989.1"/>
    <property type="molecule type" value="Genomic_DNA"/>
</dbReference>
<organism evidence="1 2">
    <name type="scientific">Cetobacterium somerae ATCC BAA-474</name>
    <dbReference type="NCBI Taxonomy" id="1319815"/>
    <lineage>
        <taxon>Bacteria</taxon>
        <taxon>Fusobacteriati</taxon>
        <taxon>Fusobacteriota</taxon>
        <taxon>Fusobacteriia</taxon>
        <taxon>Fusobacteriales</taxon>
        <taxon>Fusobacteriaceae</taxon>
        <taxon>Cetobacterium</taxon>
    </lineage>
</organism>
<evidence type="ECO:0008006" key="3">
    <source>
        <dbReference type="Google" id="ProtNLM"/>
    </source>
</evidence>
<evidence type="ECO:0000313" key="2">
    <source>
        <dbReference type="Proteomes" id="UP000017081"/>
    </source>
</evidence>
<protein>
    <recommendedName>
        <fullName evidence="3">Mga helix-turn-helix domain-containing protein</fullName>
    </recommendedName>
</protein>
<accession>U7VCX1</accession>
<comment type="caution">
    <text evidence="1">The sequence shown here is derived from an EMBL/GenBank/DDBJ whole genome shotgun (WGS) entry which is preliminary data.</text>
</comment>
<dbReference type="AlphaFoldDB" id="U7VCX1"/>
<evidence type="ECO:0000313" key="1">
    <source>
        <dbReference type="EMBL" id="ERT68989.1"/>
    </source>
</evidence>
<reference evidence="1 2" key="1">
    <citation type="submission" date="2013-08" db="EMBL/GenBank/DDBJ databases">
        <authorList>
            <person name="Weinstock G."/>
            <person name="Sodergren E."/>
            <person name="Wylie T."/>
            <person name="Fulton L."/>
            <person name="Fulton R."/>
            <person name="Fronick C."/>
            <person name="O'Laughlin M."/>
            <person name="Godfrey J."/>
            <person name="Miner T."/>
            <person name="Herter B."/>
            <person name="Appelbaum E."/>
            <person name="Cordes M."/>
            <person name="Lek S."/>
            <person name="Wollam A."/>
            <person name="Pepin K.H."/>
            <person name="Palsikar V.B."/>
            <person name="Mitreva M."/>
            <person name="Wilson R.K."/>
        </authorList>
    </citation>
    <scope>NUCLEOTIDE SEQUENCE [LARGE SCALE GENOMIC DNA]</scope>
    <source>
        <strain evidence="1 2">ATCC BAA-474</strain>
    </source>
</reference>
<name>U7VCX1_9FUSO</name>
<keyword evidence="2" id="KW-1185">Reference proteome</keyword>
<gene>
    <name evidence="1" type="ORF">HMPREF0202_01094</name>
</gene>
<dbReference type="STRING" id="1319815.HMPREF0202_01094"/>
<proteinExistence type="predicted"/>
<dbReference type="HOGENOM" id="CLU_047097_0_0_0"/>